<dbReference type="GO" id="GO:0016020">
    <property type="term" value="C:membrane"/>
    <property type="evidence" value="ECO:0007669"/>
    <property type="project" value="UniProtKB-SubCell"/>
</dbReference>
<name>A0A2A5JSH0_PSEO7</name>
<evidence type="ECO:0000256" key="1">
    <source>
        <dbReference type="ARBA" id="ARBA00004370"/>
    </source>
</evidence>
<evidence type="ECO:0000313" key="7">
    <source>
        <dbReference type="Proteomes" id="UP000228621"/>
    </source>
</evidence>
<evidence type="ECO:0000256" key="2">
    <source>
        <dbReference type="ARBA" id="ARBA00022692"/>
    </source>
</evidence>
<sequence>MITGLYGAILTLFYIKLSFNIIGLRHKHKVSLGDGGVDTLQSAIRIHANFIEYTPLVLLMMFLLETQQLNPLVLHALGAAFLFSRVAHYVALGKTNFAIRKVAMATTYGVLLILALANIGFYFI</sequence>
<proteinExistence type="predicted"/>
<dbReference type="Proteomes" id="UP000228621">
    <property type="component" value="Unassembled WGS sequence"/>
</dbReference>
<organism evidence="6 7">
    <name type="scientific">Pseudoalteromonas piscicida</name>
    <dbReference type="NCBI Taxonomy" id="43662"/>
    <lineage>
        <taxon>Bacteria</taxon>
        <taxon>Pseudomonadati</taxon>
        <taxon>Pseudomonadota</taxon>
        <taxon>Gammaproteobacteria</taxon>
        <taxon>Alteromonadales</taxon>
        <taxon>Pseudoalteromonadaceae</taxon>
        <taxon>Pseudoalteromonas</taxon>
    </lineage>
</organism>
<dbReference type="SUPFAM" id="SSF161084">
    <property type="entry name" value="MAPEG domain-like"/>
    <property type="match status" value="1"/>
</dbReference>
<dbReference type="InterPro" id="IPR023352">
    <property type="entry name" value="MAPEG-like_dom_sf"/>
</dbReference>
<dbReference type="RefSeq" id="WP_099641518.1">
    <property type="nucleotide sequence ID" value="NZ_NKHF01000035.1"/>
</dbReference>
<comment type="subcellular location">
    <subcellularLocation>
        <location evidence="1">Membrane</location>
    </subcellularLocation>
</comment>
<dbReference type="Gene3D" id="1.20.120.550">
    <property type="entry name" value="Membrane associated eicosanoid/glutathione metabolism-like domain"/>
    <property type="match status" value="1"/>
</dbReference>
<keyword evidence="4 5" id="KW-0472">Membrane</keyword>
<feature type="transmembrane region" description="Helical" evidence="5">
    <location>
        <begin position="102"/>
        <end position="123"/>
    </location>
</feature>
<keyword evidence="3 5" id="KW-1133">Transmembrane helix</keyword>
<evidence type="ECO:0000256" key="3">
    <source>
        <dbReference type="ARBA" id="ARBA00022989"/>
    </source>
</evidence>
<evidence type="ECO:0000313" key="6">
    <source>
        <dbReference type="EMBL" id="PCK32340.1"/>
    </source>
</evidence>
<dbReference type="PANTHER" id="PTHR35814">
    <property type="match status" value="1"/>
</dbReference>
<dbReference type="PANTHER" id="PTHR35814:SF1">
    <property type="entry name" value="GLUTATHIONE S-TRANSFERASE-RELATED"/>
    <property type="match status" value="1"/>
</dbReference>
<feature type="transmembrane region" description="Helical" evidence="5">
    <location>
        <begin position="6"/>
        <end position="25"/>
    </location>
</feature>
<gene>
    <name evidence="6" type="ORF">CEX98_07720</name>
</gene>
<keyword evidence="7" id="KW-1185">Reference proteome</keyword>
<dbReference type="OrthoDB" id="8537976at2"/>
<keyword evidence="2 5" id="KW-0812">Transmembrane</keyword>
<accession>A0A2A5JSH0</accession>
<dbReference type="EMBL" id="NKHF01000035">
    <property type="protein sequence ID" value="PCK32340.1"/>
    <property type="molecule type" value="Genomic_DNA"/>
</dbReference>
<evidence type="ECO:0000256" key="5">
    <source>
        <dbReference type="SAM" id="Phobius"/>
    </source>
</evidence>
<evidence type="ECO:0000256" key="4">
    <source>
        <dbReference type="ARBA" id="ARBA00023136"/>
    </source>
</evidence>
<feature type="transmembrane region" description="Helical" evidence="5">
    <location>
        <begin position="72"/>
        <end position="90"/>
    </location>
</feature>
<dbReference type="InterPro" id="IPR001129">
    <property type="entry name" value="Membr-assoc_MAPEG"/>
</dbReference>
<reference evidence="7" key="1">
    <citation type="journal article" date="2019" name="Genome Announc.">
        <title>Draft Genome Sequence of Pseudoalteromonas piscicida Strain 36Y ROTHPW, an Hypersaline Seawater Isolate from the South Coast of Sonora, Mexico.</title>
        <authorList>
            <person name="Sanchez-Diaz R."/>
            <person name="Molina-Garza Z.J."/>
            <person name="Cruz-Suarez L.E."/>
            <person name="Selvin J."/>
            <person name="Kiran G.S."/>
            <person name="Ibarra-Gamez J.C."/>
            <person name="Gomez-Gil B."/>
            <person name="Galaviz-Silva L."/>
        </authorList>
    </citation>
    <scope>NUCLEOTIDE SEQUENCE [LARGE SCALE GENOMIC DNA]</scope>
    <source>
        <strain evidence="7">36Y_RITHPW</strain>
    </source>
</reference>
<feature type="transmembrane region" description="Helical" evidence="5">
    <location>
        <begin position="46"/>
        <end position="66"/>
    </location>
</feature>
<dbReference type="Pfam" id="PF01124">
    <property type="entry name" value="MAPEG"/>
    <property type="match status" value="1"/>
</dbReference>
<comment type="caution">
    <text evidence="6">The sequence shown here is derived from an EMBL/GenBank/DDBJ whole genome shotgun (WGS) entry which is preliminary data.</text>
</comment>
<protein>
    <submittedName>
        <fullName evidence="6">Glutathione metabolism protein</fullName>
    </submittedName>
</protein>
<dbReference type="AlphaFoldDB" id="A0A2A5JSH0"/>